<dbReference type="InterPro" id="IPR055170">
    <property type="entry name" value="GFO_IDH_MocA-like_dom"/>
</dbReference>
<dbReference type="PANTHER" id="PTHR43818">
    <property type="entry name" value="BCDNA.GH03377"/>
    <property type="match status" value="1"/>
</dbReference>
<evidence type="ECO:0000313" key="5">
    <source>
        <dbReference type="EMBL" id="NIJ02259.1"/>
    </source>
</evidence>
<comment type="caution">
    <text evidence="5">The sequence shown here is derived from an EMBL/GenBank/DDBJ whole genome shotgun (WGS) entry which is preliminary data.</text>
</comment>
<sequence length="389" mass="42001">MSTSLPPAGRPLGVAAIGYAFMGKAHSNAWRNVASFFDVPAFEQKVLVGRDASAVAEAAAKYGWAESATDWRSVIARDDIDIVDICAPGWMHAEIALEALAAGKHVLVEKPLANTLEEAELMADAAASARARGVQSMIGFNYRRVPALALARELIAEGRLGTVRHVRAAYLQDWLSDVDASMSWRLRKETAGSGALGDIASHAIDQVQYLTGQTVTEVTGTLRTFVAERPGAAGLEKVTVDDAAWATLGLTGGFSASVEASRVATGQKNSLKIEIYGSLGSLTFDLENLNELGFLDATLPVREQGFRRILVNEPEHPYAAAWWPQGHIIGWEHTFTHQVRDFLLAVRDGSQPSPSFDDGLQIQRVLAAVEESARNRSVVTEVKEPVRVS</sequence>
<dbReference type="Proteomes" id="UP000802392">
    <property type="component" value="Unassembled WGS sequence"/>
</dbReference>
<dbReference type="PANTHER" id="PTHR43818:SF11">
    <property type="entry name" value="BCDNA.GH03377"/>
    <property type="match status" value="1"/>
</dbReference>
<evidence type="ECO:0000259" key="4">
    <source>
        <dbReference type="Pfam" id="PF22725"/>
    </source>
</evidence>
<evidence type="ECO:0000256" key="2">
    <source>
        <dbReference type="ARBA" id="ARBA00023027"/>
    </source>
</evidence>
<reference evidence="5 6" key="1">
    <citation type="submission" date="2020-03" db="EMBL/GenBank/DDBJ databases">
        <title>Genomic Encyclopedia of Type Strains, Phase III (KMG-III): the genomes of soil and plant-associated and newly described type strains.</title>
        <authorList>
            <person name="Whitman W."/>
        </authorList>
    </citation>
    <scope>NUCLEOTIDE SEQUENCE [LARGE SCALE GENOMIC DNA]</scope>
    <source>
        <strain evidence="5 6">CECT 4207</strain>
    </source>
</reference>
<dbReference type="SUPFAM" id="SSF51735">
    <property type="entry name" value="NAD(P)-binding Rossmann-fold domains"/>
    <property type="match status" value="1"/>
</dbReference>
<evidence type="ECO:0000256" key="1">
    <source>
        <dbReference type="ARBA" id="ARBA00023002"/>
    </source>
</evidence>
<keyword evidence="1" id="KW-0560">Oxidoreductase</keyword>
<dbReference type="Pfam" id="PF22725">
    <property type="entry name" value="GFO_IDH_MocA_C3"/>
    <property type="match status" value="1"/>
</dbReference>
<dbReference type="RefSeq" id="WP_167267301.1">
    <property type="nucleotide sequence ID" value="NZ_BAAAVO010000002.1"/>
</dbReference>
<feature type="domain" description="Gfo/Idh/MocA-like oxidoreductase N-terminal" evidence="3">
    <location>
        <begin position="13"/>
        <end position="131"/>
    </location>
</feature>
<dbReference type="InterPro" id="IPR050463">
    <property type="entry name" value="Gfo/Idh/MocA_oxidrdct_glycsds"/>
</dbReference>
<protein>
    <submittedName>
        <fullName evidence="5">Dehydrogenase</fullName>
    </submittedName>
</protein>
<evidence type="ECO:0000259" key="3">
    <source>
        <dbReference type="Pfam" id="PF01408"/>
    </source>
</evidence>
<accession>A0ABX0TJE6</accession>
<dbReference type="Pfam" id="PF01408">
    <property type="entry name" value="GFO_IDH_MocA"/>
    <property type="match status" value="1"/>
</dbReference>
<dbReference type="InterPro" id="IPR000683">
    <property type="entry name" value="Gfo/Idh/MocA-like_OxRdtase_N"/>
</dbReference>
<dbReference type="InterPro" id="IPR036291">
    <property type="entry name" value="NAD(P)-bd_dom_sf"/>
</dbReference>
<dbReference type="Gene3D" id="3.30.360.10">
    <property type="entry name" value="Dihydrodipicolinate Reductase, domain 2"/>
    <property type="match status" value="1"/>
</dbReference>
<organism evidence="5 6">
    <name type="scientific">Paenarthrobacter ilicis</name>
    <dbReference type="NCBI Taxonomy" id="43665"/>
    <lineage>
        <taxon>Bacteria</taxon>
        <taxon>Bacillati</taxon>
        <taxon>Actinomycetota</taxon>
        <taxon>Actinomycetes</taxon>
        <taxon>Micrococcales</taxon>
        <taxon>Micrococcaceae</taxon>
        <taxon>Paenarthrobacter</taxon>
    </lineage>
</organism>
<dbReference type="EMBL" id="JAAOZD010000005">
    <property type="protein sequence ID" value="NIJ02259.1"/>
    <property type="molecule type" value="Genomic_DNA"/>
</dbReference>
<dbReference type="Gene3D" id="3.40.50.720">
    <property type="entry name" value="NAD(P)-binding Rossmann-like Domain"/>
    <property type="match status" value="1"/>
</dbReference>
<dbReference type="SUPFAM" id="SSF55347">
    <property type="entry name" value="Glyceraldehyde-3-phosphate dehydrogenase-like, C-terminal domain"/>
    <property type="match status" value="1"/>
</dbReference>
<keyword evidence="6" id="KW-1185">Reference proteome</keyword>
<gene>
    <name evidence="5" type="ORF">FHR86_002600</name>
</gene>
<evidence type="ECO:0000313" key="6">
    <source>
        <dbReference type="Proteomes" id="UP000802392"/>
    </source>
</evidence>
<name>A0ABX0TJE6_9MICC</name>
<keyword evidence="2" id="KW-0520">NAD</keyword>
<proteinExistence type="predicted"/>
<feature type="domain" description="GFO/IDH/MocA-like oxidoreductase" evidence="4">
    <location>
        <begin position="150"/>
        <end position="282"/>
    </location>
</feature>